<dbReference type="GeneID" id="39737269"/>
<reference evidence="2 3" key="1">
    <citation type="submission" date="2015-04" db="EMBL/GenBank/DDBJ databases">
        <authorList>
            <consortium name="Pathogen Informatics"/>
        </authorList>
    </citation>
    <scope>NUCLEOTIDE SEQUENCE [LARGE SCALE GENOMIC DNA]</scope>
    <source>
        <strain evidence="2 3">SGS1</strain>
    </source>
</reference>
<accession>A0A1J1H8N5</accession>
<keyword evidence="1" id="KW-1133">Transmembrane helix</keyword>
<keyword evidence="1" id="KW-0812">Transmembrane</keyword>
<evidence type="ECO:0000256" key="1">
    <source>
        <dbReference type="SAM" id="Phobius"/>
    </source>
</evidence>
<organism evidence="2 3">
    <name type="scientific">Plasmodium relictum</name>
    <dbReference type="NCBI Taxonomy" id="85471"/>
    <lineage>
        <taxon>Eukaryota</taxon>
        <taxon>Sar</taxon>
        <taxon>Alveolata</taxon>
        <taxon>Apicomplexa</taxon>
        <taxon>Aconoidasida</taxon>
        <taxon>Haemosporida</taxon>
        <taxon>Plasmodiidae</taxon>
        <taxon>Plasmodium</taxon>
        <taxon>Plasmodium (Haemamoeba)</taxon>
    </lineage>
</organism>
<protein>
    <submittedName>
        <fullName evidence="2">Uncharacterized protein</fullName>
    </submittedName>
</protein>
<keyword evidence="3" id="KW-1185">Reference proteome</keyword>
<gene>
    <name evidence="2" type="ORF">PRELSG_1202600</name>
</gene>
<sequence>MFKVIFNSSSYLYSFKKTRVLKKNFLYIQDKLICNQQTPLHIYNATKHSKKSMNHRLFYINWIFIFLFLNACNNHLDI</sequence>
<dbReference type="EMBL" id="LN835307">
    <property type="protein sequence ID" value="CRH01142.1"/>
    <property type="molecule type" value="Genomic_DNA"/>
</dbReference>
<dbReference type="OrthoDB" id="444868at2759"/>
<keyword evidence="1" id="KW-0472">Membrane</keyword>
<proteinExistence type="predicted"/>
<feature type="transmembrane region" description="Helical" evidence="1">
    <location>
        <begin position="57"/>
        <end position="76"/>
    </location>
</feature>
<name>A0A1J1H8N5_PLARL</name>
<dbReference type="RefSeq" id="XP_028534143.1">
    <property type="nucleotide sequence ID" value="XM_028677789.1"/>
</dbReference>
<evidence type="ECO:0000313" key="2">
    <source>
        <dbReference type="EMBL" id="CRH01142.1"/>
    </source>
</evidence>
<dbReference type="Proteomes" id="UP000220158">
    <property type="component" value="Chromosome 12"/>
</dbReference>
<dbReference type="VEuPathDB" id="PlasmoDB:PRELSG_1202600"/>
<evidence type="ECO:0000313" key="3">
    <source>
        <dbReference type="Proteomes" id="UP000220158"/>
    </source>
</evidence>
<dbReference type="KEGG" id="prel:PRELSG_1202600"/>
<dbReference type="AlphaFoldDB" id="A0A1J1H8N5"/>